<dbReference type="Pfam" id="PF04964">
    <property type="entry name" value="Flp_Fap"/>
    <property type="match status" value="1"/>
</dbReference>
<dbReference type="OrthoDB" id="5325135at2"/>
<dbReference type="PATRIC" id="fig|121290.4.peg.2930"/>
<reference evidence="2 3" key="1">
    <citation type="submission" date="2015-10" db="EMBL/GenBank/DDBJ databases">
        <title>Transcriptomic analysis of a linuron degrading triple-species bacterial consortium.</title>
        <authorList>
            <person name="Albers P."/>
        </authorList>
    </citation>
    <scope>NUCLEOTIDE SEQUENCE [LARGE SCALE GENOMIC DNA]</scope>
    <source>
        <strain evidence="2 3">WDL6</strain>
    </source>
</reference>
<dbReference type="Proteomes" id="UP000059074">
    <property type="component" value="Unassembled WGS sequence"/>
</dbReference>
<protein>
    <recommendedName>
        <fullName evidence="4">Flp pilus assembly protein, pilin Flp</fullName>
    </recommendedName>
</protein>
<keyword evidence="3" id="KW-1185">Reference proteome</keyword>
<evidence type="ECO:0008006" key="4">
    <source>
        <dbReference type="Google" id="ProtNLM"/>
    </source>
</evidence>
<evidence type="ECO:0000256" key="1">
    <source>
        <dbReference type="SAM" id="Phobius"/>
    </source>
</evidence>
<accession>A0A125NW66</accession>
<feature type="transmembrane region" description="Helical" evidence="1">
    <location>
        <begin position="20"/>
        <end position="38"/>
    </location>
</feature>
<evidence type="ECO:0000313" key="2">
    <source>
        <dbReference type="EMBL" id="KWT71999.1"/>
    </source>
</evidence>
<keyword evidence="1" id="KW-1133">Transmembrane helix</keyword>
<comment type="caution">
    <text evidence="2">The sequence shown here is derived from an EMBL/GenBank/DDBJ whole genome shotgun (WGS) entry which is preliminary data.</text>
</comment>
<name>A0A125NW66_HYPSL</name>
<dbReference type="RefSeq" id="WP_083509391.1">
    <property type="nucleotide sequence ID" value="NZ_LMTR01000015.1"/>
</dbReference>
<dbReference type="STRING" id="121290.APY04_0282"/>
<dbReference type="AlphaFoldDB" id="A0A125NW66"/>
<dbReference type="EMBL" id="LMTR01000015">
    <property type="protein sequence ID" value="KWT71999.1"/>
    <property type="molecule type" value="Genomic_DNA"/>
</dbReference>
<proteinExistence type="predicted"/>
<keyword evidence="1" id="KW-0472">Membrane</keyword>
<keyword evidence="1" id="KW-0812">Transmembrane</keyword>
<sequence length="53" mass="5651">MKLVNRFITDDGGATSIEYGVLAGFLSVMIVAGAYAIGENLGPIFDEIVKYLP</sequence>
<organism evidence="2 3">
    <name type="scientific">Hyphomicrobium sulfonivorans</name>
    <dbReference type="NCBI Taxonomy" id="121290"/>
    <lineage>
        <taxon>Bacteria</taxon>
        <taxon>Pseudomonadati</taxon>
        <taxon>Pseudomonadota</taxon>
        <taxon>Alphaproteobacteria</taxon>
        <taxon>Hyphomicrobiales</taxon>
        <taxon>Hyphomicrobiaceae</taxon>
        <taxon>Hyphomicrobium</taxon>
    </lineage>
</organism>
<evidence type="ECO:0000313" key="3">
    <source>
        <dbReference type="Proteomes" id="UP000059074"/>
    </source>
</evidence>
<dbReference type="InterPro" id="IPR007047">
    <property type="entry name" value="Flp_Fap"/>
</dbReference>
<gene>
    <name evidence="2" type="ORF">APY04_0282</name>
</gene>